<feature type="transmembrane region" description="Helical" evidence="1">
    <location>
        <begin position="26"/>
        <end position="44"/>
    </location>
</feature>
<evidence type="ECO:0000313" key="2">
    <source>
        <dbReference type="EMBL" id="MBM7642117.1"/>
    </source>
</evidence>
<dbReference type="RefSeq" id="WP_205008971.1">
    <property type="nucleotide sequence ID" value="NZ_JAFBEH010000005.1"/>
</dbReference>
<keyword evidence="1" id="KW-0812">Transmembrane</keyword>
<name>A0ABS2PQ05_9STRE</name>
<proteinExistence type="predicted"/>
<keyword evidence="1" id="KW-0472">Membrane</keyword>
<keyword evidence="1" id="KW-1133">Transmembrane helix</keyword>
<keyword evidence="3" id="KW-1185">Reference proteome</keyword>
<dbReference type="Proteomes" id="UP000697472">
    <property type="component" value="Unassembled WGS sequence"/>
</dbReference>
<gene>
    <name evidence="2" type="ORF">JOC28_000409</name>
</gene>
<comment type="caution">
    <text evidence="2">The sequence shown here is derived from an EMBL/GenBank/DDBJ whole genome shotgun (WGS) entry which is preliminary data.</text>
</comment>
<dbReference type="EMBL" id="JAFBEH010000005">
    <property type="protein sequence ID" value="MBM7642117.1"/>
    <property type="molecule type" value="Genomic_DNA"/>
</dbReference>
<evidence type="ECO:0000313" key="3">
    <source>
        <dbReference type="Proteomes" id="UP000697472"/>
    </source>
</evidence>
<organism evidence="2 3">
    <name type="scientific">Streptococcus loxodontisalivarius</name>
    <dbReference type="NCBI Taxonomy" id="1349415"/>
    <lineage>
        <taxon>Bacteria</taxon>
        <taxon>Bacillati</taxon>
        <taxon>Bacillota</taxon>
        <taxon>Bacilli</taxon>
        <taxon>Lactobacillales</taxon>
        <taxon>Streptococcaceae</taxon>
        <taxon>Streptococcus</taxon>
    </lineage>
</organism>
<evidence type="ECO:0000256" key="1">
    <source>
        <dbReference type="SAM" id="Phobius"/>
    </source>
</evidence>
<reference evidence="2 3" key="1">
    <citation type="submission" date="2021-01" db="EMBL/GenBank/DDBJ databases">
        <title>Genomic Encyclopedia of Type Strains, Phase IV (KMG-IV): sequencing the most valuable type-strain genomes for metagenomic binning, comparative biology and taxonomic classification.</title>
        <authorList>
            <person name="Goeker M."/>
        </authorList>
    </citation>
    <scope>NUCLEOTIDE SEQUENCE [LARGE SCALE GENOMIC DNA]</scope>
    <source>
        <strain evidence="2 3">DSM 27382</strain>
    </source>
</reference>
<accession>A0ABS2PQ05</accession>
<protein>
    <submittedName>
        <fullName evidence="2">Uncharacterized protein</fullName>
    </submittedName>
</protein>
<sequence length="48" mass="5387">MELSISVENKSKPSSFNYRLQVPDKIIISSVAIFTLGLLAKSYLKNKD</sequence>